<evidence type="ECO:0000313" key="1">
    <source>
        <dbReference type="EMBL" id="KAH9835170.1"/>
    </source>
</evidence>
<dbReference type="GeneID" id="71997027"/>
<name>A0ABQ8KC35_9APHY</name>
<organism evidence="1 2">
    <name type="scientific">Rhodofomes roseus</name>
    <dbReference type="NCBI Taxonomy" id="34475"/>
    <lineage>
        <taxon>Eukaryota</taxon>
        <taxon>Fungi</taxon>
        <taxon>Dikarya</taxon>
        <taxon>Basidiomycota</taxon>
        <taxon>Agaricomycotina</taxon>
        <taxon>Agaricomycetes</taxon>
        <taxon>Polyporales</taxon>
        <taxon>Rhodofomes</taxon>
    </lineage>
</organism>
<keyword evidence="2" id="KW-1185">Reference proteome</keyword>
<dbReference type="EMBL" id="JADCUA010000013">
    <property type="protein sequence ID" value="KAH9835170.1"/>
    <property type="molecule type" value="Genomic_DNA"/>
</dbReference>
<dbReference type="Proteomes" id="UP000814176">
    <property type="component" value="Unassembled WGS sequence"/>
</dbReference>
<gene>
    <name evidence="1" type="ORF">C8Q71DRAFT_107032</name>
</gene>
<accession>A0ABQ8KC35</accession>
<reference evidence="1 2" key="1">
    <citation type="journal article" date="2021" name="Environ. Microbiol.">
        <title>Gene family expansions and transcriptome signatures uncover fungal adaptations to wood decay.</title>
        <authorList>
            <person name="Hage H."/>
            <person name="Miyauchi S."/>
            <person name="Viragh M."/>
            <person name="Drula E."/>
            <person name="Min B."/>
            <person name="Chaduli D."/>
            <person name="Navarro D."/>
            <person name="Favel A."/>
            <person name="Norest M."/>
            <person name="Lesage-Meessen L."/>
            <person name="Balint B."/>
            <person name="Merenyi Z."/>
            <person name="de Eugenio L."/>
            <person name="Morin E."/>
            <person name="Martinez A.T."/>
            <person name="Baldrian P."/>
            <person name="Stursova M."/>
            <person name="Martinez M.J."/>
            <person name="Novotny C."/>
            <person name="Magnuson J.K."/>
            <person name="Spatafora J.W."/>
            <person name="Maurice S."/>
            <person name="Pangilinan J."/>
            <person name="Andreopoulos W."/>
            <person name="LaButti K."/>
            <person name="Hundley H."/>
            <person name="Na H."/>
            <person name="Kuo A."/>
            <person name="Barry K."/>
            <person name="Lipzen A."/>
            <person name="Henrissat B."/>
            <person name="Riley R."/>
            <person name="Ahrendt S."/>
            <person name="Nagy L.G."/>
            <person name="Grigoriev I.V."/>
            <person name="Martin F."/>
            <person name="Rosso M.N."/>
        </authorList>
    </citation>
    <scope>NUCLEOTIDE SEQUENCE [LARGE SCALE GENOMIC DNA]</scope>
    <source>
        <strain evidence="1 2">CIRM-BRFM 1785</strain>
    </source>
</reference>
<sequence>MSDEAVMTARRHMAEALQRTVTVLLAEHCKKQGWRLDQELTQTEASVGLNREFFVFSVLYSRELFRVEVNFPAIERSQSTPHRYQWTFINALVVELSPCVQPFRQKHWLAIYQALLLIEQHALLLRRQLGLA</sequence>
<dbReference type="RefSeq" id="XP_047777603.1">
    <property type="nucleotide sequence ID" value="XM_047916295.1"/>
</dbReference>
<protein>
    <submittedName>
        <fullName evidence="1">Uncharacterized protein</fullName>
    </submittedName>
</protein>
<proteinExistence type="predicted"/>
<comment type="caution">
    <text evidence="1">The sequence shown here is derived from an EMBL/GenBank/DDBJ whole genome shotgun (WGS) entry which is preliminary data.</text>
</comment>
<evidence type="ECO:0000313" key="2">
    <source>
        <dbReference type="Proteomes" id="UP000814176"/>
    </source>
</evidence>